<dbReference type="InParanoid" id="A0A4V3SJ20"/>
<dbReference type="PANTHER" id="PTHR36826:SF1">
    <property type="entry name" value="PROTEIN ECM13"/>
    <property type="match status" value="1"/>
</dbReference>
<feature type="compositionally biased region" description="Acidic residues" evidence="1">
    <location>
        <begin position="141"/>
        <end position="159"/>
    </location>
</feature>
<evidence type="ECO:0000256" key="1">
    <source>
        <dbReference type="SAM" id="MobiDB-lite"/>
    </source>
</evidence>
<gene>
    <name evidence="2" type="ORF">EX30DRAFT_221064</name>
</gene>
<dbReference type="AlphaFoldDB" id="A0A4V3SJ20"/>
<feature type="compositionally biased region" description="Acidic residues" evidence="1">
    <location>
        <begin position="94"/>
        <end position="118"/>
    </location>
</feature>
<proteinExistence type="predicted"/>
<organism evidence="2 3">
    <name type="scientific">Ascodesmis nigricans</name>
    <dbReference type="NCBI Taxonomy" id="341454"/>
    <lineage>
        <taxon>Eukaryota</taxon>
        <taxon>Fungi</taxon>
        <taxon>Dikarya</taxon>
        <taxon>Ascomycota</taxon>
        <taxon>Pezizomycotina</taxon>
        <taxon>Pezizomycetes</taxon>
        <taxon>Pezizales</taxon>
        <taxon>Ascodesmidaceae</taxon>
        <taxon>Ascodesmis</taxon>
    </lineage>
</organism>
<sequence length="249" mass="28052">MTSTLYPQRNPAPSSTEKMSIVQTFRLAHKARGKLSAEASRQDHNLRLLVGHANLLDSLMIHLADAEAQQERWYTNTIQGYADEEDMGSLPTDYDSDSSDSDSECSDDEDEGEYEDDIPSLHPTGLHYTTSPRRPLYTISESDDEDYESYDEEDLDDFSPLERTTSHRPPSLCSDYSDEEDDDVATPPSSPQQPLEHIPVSTLTKDRAIHAVTTSSYYHDSQSRIHDDALIDDHHNYFGPATSTLISTY</sequence>
<keyword evidence="3" id="KW-1185">Reference proteome</keyword>
<dbReference type="OrthoDB" id="5431245at2759"/>
<protein>
    <submittedName>
        <fullName evidence="2">Uncharacterized protein</fullName>
    </submittedName>
</protein>
<evidence type="ECO:0000313" key="2">
    <source>
        <dbReference type="EMBL" id="TGZ82275.1"/>
    </source>
</evidence>
<dbReference type="PANTHER" id="PTHR36826">
    <property type="entry name" value="PROTEIN ECM13"/>
    <property type="match status" value="1"/>
</dbReference>
<name>A0A4V3SJ20_9PEZI</name>
<dbReference type="STRING" id="341454.A0A4V3SJ20"/>
<dbReference type="Proteomes" id="UP000298138">
    <property type="component" value="Unassembled WGS sequence"/>
</dbReference>
<evidence type="ECO:0000313" key="3">
    <source>
        <dbReference type="Proteomes" id="UP000298138"/>
    </source>
</evidence>
<dbReference type="InterPro" id="IPR037738">
    <property type="entry name" value="Ecm13-like"/>
</dbReference>
<dbReference type="EMBL" id="ML220116">
    <property type="protein sequence ID" value="TGZ82275.1"/>
    <property type="molecule type" value="Genomic_DNA"/>
</dbReference>
<accession>A0A4V3SJ20</accession>
<feature type="region of interest" description="Disordered" evidence="1">
    <location>
        <begin position="82"/>
        <end position="196"/>
    </location>
</feature>
<reference evidence="2 3" key="1">
    <citation type="submission" date="2019-04" db="EMBL/GenBank/DDBJ databases">
        <title>Comparative genomics and transcriptomics to analyze fruiting body development in filamentous ascomycetes.</title>
        <authorList>
            <consortium name="DOE Joint Genome Institute"/>
            <person name="Lutkenhaus R."/>
            <person name="Traeger S."/>
            <person name="Breuer J."/>
            <person name="Kuo A."/>
            <person name="Lipzen A."/>
            <person name="Pangilinan J."/>
            <person name="Dilworth D."/>
            <person name="Sandor L."/>
            <person name="Poggeler S."/>
            <person name="Barry K."/>
            <person name="Grigoriev I.V."/>
            <person name="Nowrousian M."/>
        </authorList>
    </citation>
    <scope>NUCLEOTIDE SEQUENCE [LARGE SCALE GENOMIC DNA]</scope>
    <source>
        <strain evidence="2 3">CBS 389.68</strain>
    </source>
</reference>